<evidence type="ECO:0000256" key="7">
    <source>
        <dbReference type="ARBA" id="ARBA00022598"/>
    </source>
</evidence>
<feature type="coiled-coil region" evidence="16">
    <location>
        <begin position="255"/>
        <end position="289"/>
    </location>
</feature>
<keyword evidence="16" id="KW-0175">Coiled coil</keyword>
<comment type="cofactor">
    <cofactor evidence="1">
        <name>Zn(2+)</name>
        <dbReference type="ChEBI" id="CHEBI:29105"/>
    </cofactor>
</comment>
<evidence type="ECO:0000313" key="19">
    <source>
        <dbReference type="Proteomes" id="UP000031563"/>
    </source>
</evidence>
<evidence type="ECO:0000256" key="3">
    <source>
        <dbReference type="ARBA" id="ARBA00008226"/>
    </source>
</evidence>
<dbReference type="STRING" id="1221996.QY95_02027"/>
<evidence type="ECO:0000256" key="13">
    <source>
        <dbReference type="ARBA" id="ARBA00022917"/>
    </source>
</evidence>
<dbReference type="Gene3D" id="2.40.30.130">
    <property type="match status" value="1"/>
</dbReference>
<dbReference type="SUPFAM" id="SSF50447">
    <property type="entry name" value="Translation proteins"/>
    <property type="match status" value="1"/>
</dbReference>
<dbReference type="Pfam" id="PF01411">
    <property type="entry name" value="tRNA-synt_2c"/>
    <property type="match status" value="1"/>
</dbReference>
<keyword evidence="9" id="KW-0547">Nucleotide-binding</keyword>
<evidence type="ECO:0000256" key="11">
    <source>
        <dbReference type="ARBA" id="ARBA00022840"/>
    </source>
</evidence>
<dbReference type="SMART" id="SM00863">
    <property type="entry name" value="tRNA_SAD"/>
    <property type="match status" value="1"/>
</dbReference>
<evidence type="ECO:0000256" key="5">
    <source>
        <dbReference type="ARBA" id="ARBA00017959"/>
    </source>
</evidence>
<evidence type="ECO:0000256" key="6">
    <source>
        <dbReference type="ARBA" id="ARBA00022555"/>
    </source>
</evidence>
<dbReference type="EMBL" id="JWIR02000037">
    <property type="protein sequence ID" value="KKB39810.1"/>
    <property type="molecule type" value="Genomic_DNA"/>
</dbReference>
<evidence type="ECO:0000256" key="14">
    <source>
        <dbReference type="ARBA" id="ARBA00023146"/>
    </source>
</evidence>
<comment type="caution">
    <text evidence="18">The sequence shown here is derived from an EMBL/GenBank/DDBJ whole genome shotgun (WGS) entry which is preliminary data.</text>
</comment>
<evidence type="ECO:0000313" key="18">
    <source>
        <dbReference type="EMBL" id="KKB39810.1"/>
    </source>
</evidence>
<keyword evidence="13" id="KW-0648">Protein biosynthesis</keyword>
<name>A0A0F5I3G2_BACTR</name>
<evidence type="ECO:0000256" key="9">
    <source>
        <dbReference type="ARBA" id="ARBA00022741"/>
    </source>
</evidence>
<dbReference type="AlphaFoldDB" id="A0A0F5I3G2"/>
<dbReference type="GO" id="GO:0046872">
    <property type="term" value="F:metal ion binding"/>
    <property type="evidence" value="ECO:0007669"/>
    <property type="project" value="UniProtKB-KW"/>
</dbReference>
<dbReference type="GO" id="GO:0005737">
    <property type="term" value="C:cytoplasm"/>
    <property type="evidence" value="ECO:0007669"/>
    <property type="project" value="UniProtKB-SubCell"/>
</dbReference>
<evidence type="ECO:0000256" key="8">
    <source>
        <dbReference type="ARBA" id="ARBA00022723"/>
    </source>
</evidence>
<comment type="subcellular location">
    <subcellularLocation>
        <location evidence="2">Cytoplasm</location>
    </subcellularLocation>
</comment>
<evidence type="ECO:0000256" key="4">
    <source>
        <dbReference type="ARBA" id="ARBA00013168"/>
    </source>
</evidence>
<sequence length="403" mass="45210">MVTEKLFYQDAYQQSFHAEVIKSGADHEEGPFVVLDRTAFYPEGGGQPADQGKLDGREVLDVQTVDGEIRHYLRAGEDVPKGKVFGEIDWERRFDHMQQHMGQHILSAAFEELFDIPTTSFHLGEDTVTIDLNIEALSEEQMVAAEAKANEIILDNRPVETKWMTVEEASRYPLRKALAVTGDVRLVIIPNWDYNGCGGTHPSRTGEVMAVKLLKWERQRKQARLEFVCGHRVLKQLHDKQAVLKKLAQLLNSPQAKMSEAAERLLQERKDLQAELEDREERLLEYEAGALWQKHSNEQAVIEVFQGRSIQSLQKLARLIVSKEKHAIVLLIAEGEGKLQMVAAAGAATTINLKEYASLIFPLIEGKGGGNPHFIQGGGRRIVTSKELANAFLKKIASDIKNS</sequence>
<dbReference type="PANTHER" id="PTHR43462:SF1">
    <property type="entry name" value="ALANYL-TRNA EDITING PROTEIN AARSD1"/>
    <property type="match status" value="1"/>
</dbReference>
<dbReference type="Proteomes" id="UP000031563">
    <property type="component" value="Unassembled WGS sequence"/>
</dbReference>
<evidence type="ECO:0000259" key="17">
    <source>
        <dbReference type="PROSITE" id="PS50860"/>
    </source>
</evidence>
<dbReference type="InterPro" id="IPR018165">
    <property type="entry name" value="Ala-tRNA-synth_IIc_core"/>
</dbReference>
<dbReference type="InterPro" id="IPR018163">
    <property type="entry name" value="Thr/Ala-tRNA-synth_IIc_edit"/>
</dbReference>
<dbReference type="GO" id="GO:0005524">
    <property type="term" value="F:ATP binding"/>
    <property type="evidence" value="ECO:0007669"/>
    <property type="project" value="UniProtKB-KW"/>
</dbReference>
<keyword evidence="8" id="KW-0479">Metal-binding</keyword>
<evidence type="ECO:0000256" key="10">
    <source>
        <dbReference type="ARBA" id="ARBA00022833"/>
    </source>
</evidence>
<accession>A0A0F5I3G2</accession>
<evidence type="ECO:0000256" key="1">
    <source>
        <dbReference type="ARBA" id="ARBA00001947"/>
    </source>
</evidence>
<feature type="domain" description="Alanyl-transfer RNA synthetases family profile" evidence="17">
    <location>
        <begin position="1"/>
        <end position="239"/>
    </location>
</feature>
<dbReference type="SUPFAM" id="SSF55186">
    <property type="entry name" value="ThrRS/AlaRS common domain"/>
    <property type="match status" value="1"/>
</dbReference>
<dbReference type="GO" id="GO:0002161">
    <property type="term" value="F:aminoacyl-tRNA deacylase activity"/>
    <property type="evidence" value="ECO:0007669"/>
    <property type="project" value="UniProtKB-ARBA"/>
</dbReference>
<dbReference type="GO" id="GO:0004813">
    <property type="term" value="F:alanine-tRNA ligase activity"/>
    <property type="evidence" value="ECO:0007669"/>
    <property type="project" value="UniProtKB-EC"/>
</dbReference>
<evidence type="ECO:0000256" key="2">
    <source>
        <dbReference type="ARBA" id="ARBA00004496"/>
    </source>
</evidence>
<keyword evidence="7" id="KW-0436">Ligase</keyword>
<dbReference type="Gene3D" id="3.30.980.10">
    <property type="entry name" value="Threonyl-trna Synthetase, Chain A, domain 2"/>
    <property type="match status" value="1"/>
</dbReference>
<keyword evidence="19" id="KW-1185">Reference proteome</keyword>
<keyword evidence="12" id="KW-0694">RNA-binding</keyword>
<protein>
    <recommendedName>
        <fullName evidence="5">Alanine--tRNA ligase</fullName>
        <ecNumber evidence="4">6.1.1.7</ecNumber>
    </recommendedName>
    <alternativeName>
        <fullName evidence="15">Alanyl-tRNA synthetase</fullName>
    </alternativeName>
</protein>
<keyword evidence="14" id="KW-0030">Aminoacyl-tRNA synthetase</keyword>
<dbReference type="Gene3D" id="3.10.310.40">
    <property type="match status" value="1"/>
</dbReference>
<dbReference type="Pfam" id="PF07973">
    <property type="entry name" value="tRNA_SAD"/>
    <property type="match status" value="1"/>
</dbReference>
<dbReference type="InterPro" id="IPR051335">
    <property type="entry name" value="Alanyl-tRNA_Editing_Enzymes"/>
</dbReference>
<keyword evidence="10" id="KW-0862">Zinc</keyword>
<keyword evidence="11" id="KW-0067">ATP-binding</keyword>
<comment type="similarity">
    <text evidence="3">Belongs to the class-II aminoacyl-tRNA synthetase family.</text>
</comment>
<dbReference type="GO" id="GO:0000049">
    <property type="term" value="F:tRNA binding"/>
    <property type="evidence" value="ECO:0007669"/>
    <property type="project" value="UniProtKB-KW"/>
</dbReference>
<evidence type="ECO:0000256" key="12">
    <source>
        <dbReference type="ARBA" id="ARBA00022884"/>
    </source>
</evidence>
<proteinExistence type="inferred from homology"/>
<keyword evidence="6" id="KW-0820">tRNA-binding</keyword>
<dbReference type="InterPro" id="IPR018164">
    <property type="entry name" value="Ala-tRNA-synth_IIc_N"/>
</dbReference>
<organism evidence="18 19">
    <name type="scientific">Bacillus thermotolerans</name>
    <name type="common">Quasibacillus thermotolerans</name>
    <dbReference type="NCBI Taxonomy" id="1221996"/>
    <lineage>
        <taxon>Bacteria</taxon>
        <taxon>Bacillati</taxon>
        <taxon>Bacillota</taxon>
        <taxon>Bacilli</taxon>
        <taxon>Bacillales</taxon>
        <taxon>Bacillaceae</taxon>
        <taxon>Bacillus</taxon>
    </lineage>
</organism>
<dbReference type="OrthoDB" id="9812949at2"/>
<dbReference type="GO" id="GO:0006419">
    <property type="term" value="P:alanyl-tRNA aminoacylation"/>
    <property type="evidence" value="ECO:0007669"/>
    <property type="project" value="InterPro"/>
</dbReference>
<dbReference type="InterPro" id="IPR009000">
    <property type="entry name" value="Transl_B-barrel_sf"/>
</dbReference>
<reference evidence="18" key="1">
    <citation type="submission" date="2015-02" db="EMBL/GenBank/DDBJ databases">
        <title>Genome Assembly of Bacillaceae bacterium MTCC 8252.</title>
        <authorList>
            <person name="Verma A."/>
            <person name="Khatri I."/>
            <person name="Mual P."/>
            <person name="Subramanian S."/>
            <person name="Krishnamurthi S."/>
        </authorList>
    </citation>
    <scope>NUCLEOTIDE SEQUENCE [LARGE SCALE GENOMIC DNA]</scope>
    <source>
        <strain evidence="18">MTCC 8252</strain>
    </source>
</reference>
<dbReference type="PROSITE" id="PS50860">
    <property type="entry name" value="AA_TRNA_LIGASE_II_ALA"/>
    <property type="match status" value="1"/>
</dbReference>
<dbReference type="FunFam" id="3.10.310.40:FF:000001">
    <property type="entry name" value="Alanine--tRNA ligase"/>
    <property type="match status" value="1"/>
</dbReference>
<evidence type="ECO:0000256" key="15">
    <source>
        <dbReference type="ARBA" id="ARBA00032577"/>
    </source>
</evidence>
<dbReference type="RefSeq" id="WP_040047464.1">
    <property type="nucleotide sequence ID" value="NZ_JWIR02000037.1"/>
</dbReference>
<dbReference type="EC" id="6.1.1.7" evidence="4"/>
<dbReference type="InterPro" id="IPR012947">
    <property type="entry name" value="tRNA_SAD"/>
</dbReference>
<dbReference type="PANTHER" id="PTHR43462">
    <property type="entry name" value="ALANYL-TRNA EDITING PROTEIN"/>
    <property type="match status" value="1"/>
</dbReference>
<evidence type="ECO:0000256" key="16">
    <source>
        <dbReference type="SAM" id="Coils"/>
    </source>
</evidence>
<gene>
    <name evidence="18" type="ORF">QY95_02027</name>
</gene>